<comment type="subcellular location">
    <subcellularLocation>
        <location evidence="1">Cell membrane</location>
        <topology evidence="1">Multi-pass membrane protein</topology>
    </subcellularLocation>
</comment>
<dbReference type="PANTHER" id="PTHR32196">
    <property type="entry name" value="ABC TRANSPORTER PERMEASE PROTEIN YPHD-RELATED-RELATED"/>
    <property type="match status" value="1"/>
</dbReference>
<keyword evidence="2" id="KW-1003">Cell membrane</keyword>
<dbReference type="GO" id="GO:0005886">
    <property type="term" value="C:plasma membrane"/>
    <property type="evidence" value="ECO:0007669"/>
    <property type="project" value="UniProtKB-SubCell"/>
</dbReference>
<evidence type="ECO:0000256" key="6">
    <source>
        <dbReference type="SAM" id="Phobius"/>
    </source>
</evidence>
<gene>
    <name evidence="7" type="ORF">UFOPK3720_01098</name>
</gene>
<feature type="transmembrane region" description="Helical" evidence="6">
    <location>
        <begin position="271"/>
        <end position="293"/>
    </location>
</feature>
<dbReference type="GO" id="GO:0022857">
    <property type="term" value="F:transmembrane transporter activity"/>
    <property type="evidence" value="ECO:0007669"/>
    <property type="project" value="InterPro"/>
</dbReference>
<dbReference type="AlphaFoldDB" id="A0A6J7J4X0"/>
<feature type="transmembrane region" description="Helical" evidence="6">
    <location>
        <begin position="323"/>
        <end position="341"/>
    </location>
</feature>
<dbReference type="EMBL" id="CAFBNB010000209">
    <property type="protein sequence ID" value="CAB4937931.1"/>
    <property type="molecule type" value="Genomic_DNA"/>
</dbReference>
<evidence type="ECO:0000256" key="4">
    <source>
        <dbReference type="ARBA" id="ARBA00022989"/>
    </source>
</evidence>
<name>A0A6J7J4X0_9ZZZZ</name>
<keyword evidence="3 6" id="KW-0812">Transmembrane</keyword>
<dbReference type="InterPro" id="IPR001851">
    <property type="entry name" value="ABC_transp_permease"/>
</dbReference>
<proteinExistence type="predicted"/>
<evidence type="ECO:0000313" key="7">
    <source>
        <dbReference type="EMBL" id="CAB4937931.1"/>
    </source>
</evidence>
<feature type="transmembrane region" description="Helical" evidence="6">
    <location>
        <begin position="75"/>
        <end position="93"/>
    </location>
</feature>
<feature type="transmembrane region" description="Helical" evidence="6">
    <location>
        <begin position="100"/>
        <end position="117"/>
    </location>
</feature>
<feature type="transmembrane region" description="Helical" evidence="6">
    <location>
        <begin position="194"/>
        <end position="212"/>
    </location>
</feature>
<protein>
    <submittedName>
        <fullName evidence="7">Unannotated protein</fullName>
    </submittedName>
</protein>
<evidence type="ECO:0000256" key="5">
    <source>
        <dbReference type="ARBA" id="ARBA00023136"/>
    </source>
</evidence>
<keyword evidence="4 6" id="KW-1133">Transmembrane helix</keyword>
<dbReference type="CDD" id="cd06579">
    <property type="entry name" value="TM_PBP1_transp_AraH_like"/>
    <property type="match status" value="1"/>
</dbReference>
<evidence type="ECO:0000256" key="2">
    <source>
        <dbReference type="ARBA" id="ARBA00022475"/>
    </source>
</evidence>
<keyword evidence="5 6" id="KW-0472">Membrane</keyword>
<organism evidence="7">
    <name type="scientific">freshwater metagenome</name>
    <dbReference type="NCBI Taxonomy" id="449393"/>
    <lineage>
        <taxon>unclassified sequences</taxon>
        <taxon>metagenomes</taxon>
        <taxon>ecological metagenomes</taxon>
    </lineage>
</organism>
<evidence type="ECO:0000256" key="3">
    <source>
        <dbReference type="ARBA" id="ARBA00022692"/>
    </source>
</evidence>
<sequence length="358" mass="36846">MRRETEASDELGSPSGLAVSDTQTNHIARAATSLSWRARVTSSLALPVLTVMILIVALGSLKTPLFLAPDTWSNILRASSFVIIVACFEALVMIAGGLDLSVGASFLAGAMTSAYLVTATESIALAFGGALVVGLAIGFVNGLLTSWLMISPIIATLGTLFGVGAIVITLSGGVSIGPLPDNFSQIGNISLGPIPGVFVYAIVIAVMVHVVLEYTDWGTRIRAIGGNREAAIKVGINARRTAMSVYAMTGMFSALAGLLQAASLGSGSPSFGIGMELKVIAAVIIGGVSIYGAIGTIPGVVAGSMLLSLITVGLVLLRISGSMQNFFVGLVLIIAVVIDRFRKERMFKASVDKVGGTQ</sequence>
<feature type="transmembrane region" description="Helical" evidence="6">
    <location>
        <begin position="44"/>
        <end position="63"/>
    </location>
</feature>
<dbReference type="Pfam" id="PF02653">
    <property type="entry name" value="BPD_transp_2"/>
    <property type="match status" value="1"/>
</dbReference>
<reference evidence="7" key="1">
    <citation type="submission" date="2020-05" db="EMBL/GenBank/DDBJ databases">
        <authorList>
            <person name="Chiriac C."/>
            <person name="Salcher M."/>
            <person name="Ghai R."/>
            <person name="Kavagutti S V."/>
        </authorList>
    </citation>
    <scope>NUCLEOTIDE SEQUENCE</scope>
</reference>
<feature type="transmembrane region" description="Helical" evidence="6">
    <location>
        <begin position="153"/>
        <end position="174"/>
    </location>
</feature>
<feature type="transmembrane region" description="Helical" evidence="6">
    <location>
        <begin position="123"/>
        <end position="144"/>
    </location>
</feature>
<feature type="transmembrane region" description="Helical" evidence="6">
    <location>
        <begin position="245"/>
        <end position="265"/>
    </location>
</feature>
<evidence type="ECO:0000256" key="1">
    <source>
        <dbReference type="ARBA" id="ARBA00004651"/>
    </source>
</evidence>
<accession>A0A6J7J4X0</accession>